<organism evidence="2">
    <name type="scientific">uncultured Friedmanniella sp</name>
    <dbReference type="NCBI Taxonomy" id="335381"/>
    <lineage>
        <taxon>Bacteria</taxon>
        <taxon>Bacillati</taxon>
        <taxon>Actinomycetota</taxon>
        <taxon>Actinomycetes</taxon>
        <taxon>Propionibacteriales</taxon>
        <taxon>Nocardioidaceae</taxon>
        <taxon>Friedmanniella</taxon>
        <taxon>environmental samples</taxon>
    </lineage>
</organism>
<evidence type="ECO:0000256" key="1">
    <source>
        <dbReference type="SAM" id="MobiDB-lite"/>
    </source>
</evidence>
<feature type="compositionally biased region" description="Basic residues" evidence="1">
    <location>
        <begin position="327"/>
        <end position="339"/>
    </location>
</feature>
<feature type="compositionally biased region" description="Basic residues" evidence="1">
    <location>
        <begin position="18"/>
        <end position="29"/>
    </location>
</feature>
<reference evidence="2" key="1">
    <citation type="submission" date="2020-02" db="EMBL/GenBank/DDBJ databases">
        <authorList>
            <person name="Meier V. D."/>
        </authorList>
    </citation>
    <scope>NUCLEOTIDE SEQUENCE</scope>
    <source>
        <strain evidence="2">AVDCRST_MAG48</strain>
    </source>
</reference>
<accession>A0A6J4L1D8</accession>
<dbReference type="EMBL" id="CADCTS010000369">
    <property type="protein sequence ID" value="CAA9319703.1"/>
    <property type="molecule type" value="Genomic_DNA"/>
</dbReference>
<feature type="compositionally biased region" description="Basic residues" evidence="1">
    <location>
        <begin position="261"/>
        <end position="274"/>
    </location>
</feature>
<feature type="compositionally biased region" description="Low complexity" evidence="1">
    <location>
        <begin position="75"/>
        <end position="88"/>
    </location>
</feature>
<protein>
    <submittedName>
        <fullName evidence="2">Oxidoreductase domain protein</fullName>
    </submittedName>
</protein>
<dbReference type="AlphaFoldDB" id="A0A6J4L1D8"/>
<feature type="compositionally biased region" description="Basic residues" evidence="1">
    <location>
        <begin position="187"/>
        <end position="211"/>
    </location>
</feature>
<feature type="region of interest" description="Disordered" evidence="1">
    <location>
        <begin position="61"/>
        <end position="351"/>
    </location>
</feature>
<feature type="non-terminal residue" evidence="2">
    <location>
        <position position="1"/>
    </location>
</feature>
<feature type="compositionally biased region" description="Basic and acidic residues" evidence="1">
    <location>
        <begin position="125"/>
        <end position="135"/>
    </location>
</feature>
<feature type="compositionally biased region" description="Basic residues" evidence="1">
    <location>
        <begin position="155"/>
        <end position="173"/>
    </location>
</feature>
<proteinExistence type="predicted"/>
<feature type="region of interest" description="Disordered" evidence="1">
    <location>
        <begin position="1"/>
        <end position="47"/>
    </location>
</feature>
<sequence>DHLRRDRQRLPRADVPRRRPWPRHRHVRRCGGTDAAPARGADLPVPRRLRGCGPARLRAHRHALVGDPRGHRAGGRPPAARAGRDAAGPGPGGDAGPVVGRRRLGAGPGRRAVPDDALARSPGGRRGERRDRHPDAGAGLLDAAVPRDLPGPGVPRRRPGTGHRARQPLHRTARQPARPGRLDRRRAGAPRHHHPGHPRPRGRTLRALRLHRAADAQPAPLPPAAGPGLGRGAAGRRGRPDDRTAHPGPDPAGAAPDRPRPRPHRTRHRAHHLRLGGGAPQPLRRAAVDGRGGRRRHPARADGGLGARGGSRALPAGRGAARPPGRPGRRAVGRPRRPGHHVDRGVVDTFL</sequence>
<evidence type="ECO:0000313" key="2">
    <source>
        <dbReference type="EMBL" id="CAA9319703.1"/>
    </source>
</evidence>
<name>A0A6J4L1D8_9ACTN</name>
<feature type="non-terminal residue" evidence="2">
    <location>
        <position position="351"/>
    </location>
</feature>
<gene>
    <name evidence="2" type="ORF">AVDCRST_MAG48-2568</name>
</gene>
<feature type="compositionally biased region" description="Basic and acidic residues" evidence="1">
    <location>
        <begin position="8"/>
        <end position="17"/>
    </location>
</feature>
<feature type="compositionally biased region" description="Low complexity" evidence="1">
    <location>
        <begin position="310"/>
        <end position="323"/>
    </location>
</feature>
<feature type="compositionally biased region" description="Basic and acidic residues" evidence="1">
    <location>
        <begin position="340"/>
        <end position="351"/>
    </location>
</feature>